<dbReference type="Proteomes" id="UP000008672">
    <property type="component" value="Unassembled WGS sequence"/>
</dbReference>
<dbReference type="EMBL" id="AFYH01082501">
    <property type="status" value="NOT_ANNOTATED_CDS"/>
    <property type="molecule type" value="Genomic_DNA"/>
</dbReference>
<evidence type="ECO:0000256" key="2">
    <source>
        <dbReference type="SAM" id="MobiDB-lite"/>
    </source>
</evidence>
<organism evidence="4 5">
    <name type="scientific">Latimeria chalumnae</name>
    <name type="common">Coelacanth</name>
    <dbReference type="NCBI Taxonomy" id="7897"/>
    <lineage>
        <taxon>Eukaryota</taxon>
        <taxon>Metazoa</taxon>
        <taxon>Chordata</taxon>
        <taxon>Craniata</taxon>
        <taxon>Vertebrata</taxon>
        <taxon>Euteleostomi</taxon>
        <taxon>Coelacanthiformes</taxon>
        <taxon>Coelacanthidae</taxon>
        <taxon>Latimeria</taxon>
    </lineage>
</organism>
<dbReference type="AlphaFoldDB" id="H3A8W7"/>
<dbReference type="HOGENOM" id="CLU_009718_0_0_1"/>
<feature type="region of interest" description="Disordered" evidence="2">
    <location>
        <begin position="584"/>
        <end position="617"/>
    </location>
</feature>
<dbReference type="Pfam" id="PF26089">
    <property type="entry name" value="PH_Niban2"/>
    <property type="match status" value="1"/>
</dbReference>
<dbReference type="CDD" id="cd23949">
    <property type="entry name" value="Niban-like"/>
    <property type="match status" value="1"/>
</dbReference>
<evidence type="ECO:0000256" key="1">
    <source>
        <dbReference type="ARBA" id="ARBA00010251"/>
    </source>
</evidence>
<sequence>LAPETTPPLPCTNCLFLGKAEAVLKNFSPYYKRQYAVAFFNHIRNEVEQQRDPQSLLLKCKESVEMEKVLHELELLQFVDELKRWKERYIVVKKDYALECYESKEAHQKGAVPKKKLVPTGGKAVIVEAEYNTLADRFFPDPNGKTTSEITQPFVATQTQFPVYLWCPYRKHSYFCFQDPKSQEGFNALLYDCIRHLNHDFFKQPVYDVQAFVEAIQFYRQEKGQYGSWDMLHGNEIQILSNLVMEELLPSLQTEILPKLKGKKDRKRIWFATVEEANNLVQEQVSGGFKSLQEECKALTKELEGTIRSDMDQIIKQKDFVAGKLQAVVSDPAEKCCMENIQPYLASILEELMGPMSSGFEEVRSLFENEVNEISKDFQVTNDATKLKQCVEQLTNLALDPGKMQLSYQKVVPLQEQLQELKTRFKFYNAEYLIQRTQNYMQQLMECAVYTFEQLLSPVLAGGNSQIVTAIEKVKQRVLKQYDYDSSTIRKKLFQEALVEITLPMLKKSVASSCKPELQSFEQYIFADYTSVVQVENIYEEILHQTVLRETLKVVKEAASMKKHNLFEDSMDLPFESKCSLLDSVTPPGSTPASPAKKPSLGTPISGVATSTTDTPSKETFVVSKEVEAKPDEKSTSVCEKQVEASASLTSSETPENIVCQEVLQVTHKAEAAAESCVTEIHHVEPEKEQLLDTESTIMEIENTITEKESSANQAVVDGGSLKEPSQDTESTVTVESETNITLEEVESSASQVIDADSIKEPSSDAETAVTESENVSQEEESTAMACENVSQEERESSTNQAVVGESKETGQDAETTIPVDSEKAETGENALQEETEGNAKLALGGFEPVKEINEEAN</sequence>
<dbReference type="OMA" id="VARVHEC"/>
<accession>H3A8W7</accession>
<reference evidence="4" key="3">
    <citation type="submission" date="2025-09" db="UniProtKB">
        <authorList>
            <consortium name="Ensembl"/>
        </authorList>
    </citation>
    <scope>IDENTIFICATION</scope>
</reference>
<dbReference type="GeneTree" id="ENSGT00940000154149"/>
<dbReference type="eggNOG" id="ENOG502QVNR">
    <property type="taxonomic scope" value="Eukaryota"/>
</dbReference>
<reference evidence="5" key="1">
    <citation type="submission" date="2011-08" db="EMBL/GenBank/DDBJ databases">
        <title>The draft genome of Latimeria chalumnae.</title>
        <authorList>
            <person name="Di Palma F."/>
            <person name="Alfoldi J."/>
            <person name="Johnson J."/>
            <person name="Berlin A."/>
            <person name="Gnerre S."/>
            <person name="Jaffe D."/>
            <person name="MacCallum I."/>
            <person name="Young S."/>
            <person name="Walker B.J."/>
            <person name="Lander E."/>
            <person name="Lindblad-Toh K."/>
        </authorList>
    </citation>
    <scope>NUCLEOTIDE SEQUENCE [LARGE SCALE GENOMIC DNA]</scope>
    <source>
        <strain evidence="5">Wild caught</strain>
    </source>
</reference>
<dbReference type="PANTHER" id="PTHR14392">
    <property type="entry name" value="NIBAN FAMILY MEMBER"/>
    <property type="match status" value="1"/>
</dbReference>
<dbReference type="EMBL" id="AFYH01082503">
    <property type="status" value="NOT_ANNOTATED_CDS"/>
    <property type="molecule type" value="Genomic_DNA"/>
</dbReference>
<feature type="domain" description="Niban 1/2/3" evidence="3">
    <location>
        <begin position="335"/>
        <end position="504"/>
    </location>
</feature>
<gene>
    <name evidence="4" type="primary">NIBAN1</name>
</gene>
<dbReference type="InParanoid" id="H3A8W7"/>
<dbReference type="EMBL" id="AFYH01082498">
    <property type="status" value="NOT_ANNOTATED_CDS"/>
    <property type="molecule type" value="Genomic_DNA"/>
</dbReference>
<dbReference type="FunCoup" id="H3A8W7">
    <property type="interactions" value="390"/>
</dbReference>
<feature type="region of interest" description="Disordered" evidence="2">
    <location>
        <begin position="747"/>
        <end position="858"/>
    </location>
</feature>
<dbReference type="EMBL" id="AFYH01082500">
    <property type="status" value="NOT_ANNOTATED_CDS"/>
    <property type="molecule type" value="Genomic_DNA"/>
</dbReference>
<evidence type="ECO:0000313" key="4">
    <source>
        <dbReference type="Ensembl" id="ENSLACP00000006088.1"/>
    </source>
</evidence>
<dbReference type="InterPro" id="IPR059060">
    <property type="entry name" value="Niban_1/2/3_dom"/>
</dbReference>
<evidence type="ECO:0000259" key="3">
    <source>
        <dbReference type="Pfam" id="PF26086"/>
    </source>
</evidence>
<protein>
    <submittedName>
        <fullName evidence="4">Niban apoptosis regulator 1</fullName>
    </submittedName>
</protein>
<comment type="similarity">
    <text evidence="1">Belongs to the Niban family.</text>
</comment>
<keyword evidence="5" id="KW-1185">Reference proteome</keyword>
<name>H3A8W7_LATCH</name>
<dbReference type="EMBL" id="AFYH01082502">
    <property type="status" value="NOT_ANNOTATED_CDS"/>
    <property type="molecule type" value="Genomic_DNA"/>
</dbReference>
<dbReference type="EMBL" id="AFYH01082499">
    <property type="status" value="NOT_ANNOTATED_CDS"/>
    <property type="molecule type" value="Genomic_DNA"/>
</dbReference>
<reference evidence="4" key="2">
    <citation type="submission" date="2025-08" db="UniProtKB">
        <authorList>
            <consortium name="Ensembl"/>
        </authorList>
    </citation>
    <scope>IDENTIFICATION</scope>
</reference>
<proteinExistence type="inferred from homology"/>
<dbReference type="Bgee" id="ENSLACG00000005404">
    <property type="expression patterns" value="Expressed in pectoral fin and 3 other cell types or tissues"/>
</dbReference>
<dbReference type="Pfam" id="PF26086">
    <property type="entry name" value="Niban2"/>
    <property type="match status" value="1"/>
</dbReference>
<dbReference type="PANTHER" id="PTHR14392:SF3">
    <property type="entry name" value="PROTEIN NIBAN 1"/>
    <property type="match status" value="1"/>
</dbReference>
<evidence type="ECO:0000313" key="5">
    <source>
        <dbReference type="Proteomes" id="UP000008672"/>
    </source>
</evidence>
<dbReference type="InterPro" id="IPR026088">
    <property type="entry name" value="Niban-like"/>
</dbReference>
<feature type="region of interest" description="Disordered" evidence="2">
    <location>
        <begin position="709"/>
        <end position="734"/>
    </location>
</feature>
<dbReference type="Ensembl" id="ENSLACT00000006140.1">
    <property type="protein sequence ID" value="ENSLACP00000006088.1"/>
    <property type="gene ID" value="ENSLACG00000005404.1"/>
</dbReference>
<feature type="compositionally biased region" description="Basic and acidic residues" evidence="2">
    <location>
        <begin position="849"/>
        <end position="858"/>
    </location>
</feature>